<dbReference type="RefSeq" id="YP_010670428.1">
    <property type="nucleotide sequence ID" value="NC_070964.1"/>
</dbReference>
<proteinExistence type="predicted"/>
<evidence type="ECO:0000313" key="2">
    <source>
        <dbReference type="Proteomes" id="UP000663144"/>
    </source>
</evidence>
<protein>
    <submittedName>
        <fullName evidence="1">Uncharacterized protein</fullName>
    </submittedName>
</protein>
<evidence type="ECO:0000313" key="1">
    <source>
        <dbReference type="EMBL" id="QPB07937.1"/>
    </source>
</evidence>
<reference evidence="1" key="1">
    <citation type="submission" date="2020-10" db="EMBL/GenBank/DDBJ databases">
        <title>The Isolation and Genome Sequence of a Novel Cyanophage S-H38 from the Yellow Sea, China.</title>
        <authorList>
            <person name="Jiang T."/>
        </authorList>
    </citation>
    <scope>NUCLEOTIDE SEQUENCE</scope>
</reference>
<accession>A0A873W9V0</accession>
<name>A0A873W9V0_9CAUD</name>
<dbReference type="GeneID" id="77946633"/>
<dbReference type="EMBL" id="MW117965">
    <property type="protein sequence ID" value="QPB07937.1"/>
    <property type="molecule type" value="Genomic_DNA"/>
</dbReference>
<dbReference type="KEGG" id="vg:77946633"/>
<organism evidence="1 2">
    <name type="scientific">Synechococcus phage S-H38</name>
    <dbReference type="NCBI Taxonomy" id="2783673"/>
    <lineage>
        <taxon>Viruses</taxon>
        <taxon>Duplodnaviria</taxon>
        <taxon>Heunggongvirae</taxon>
        <taxon>Uroviricota</taxon>
        <taxon>Caudoviricetes</taxon>
        <taxon>Pantevenvirales</taxon>
        <taxon>Kyanoviridae</taxon>
        <taxon>Yellowseavirus</taxon>
        <taxon>Yellowseavirus thirtyeight</taxon>
    </lineage>
</organism>
<keyword evidence="2" id="KW-1185">Reference proteome</keyword>
<sequence length="86" mass="9890">MIDLKMYTVGDNHGITYERNFDELVWYQEHIFKNDELIGEIFTNIDDGGFNLRKLTNIGPCKIMQNVAQFETVADAKCFVNQAGNL</sequence>
<dbReference type="Proteomes" id="UP000663144">
    <property type="component" value="Segment"/>
</dbReference>